<comment type="subcellular location">
    <subcellularLocation>
        <location evidence="1">Membrane</location>
        <topology evidence="1">Multi-pass membrane protein</topology>
    </subcellularLocation>
</comment>
<name>A0A0D7B3E6_9AGAR</name>
<dbReference type="InterPro" id="IPR044851">
    <property type="entry name" value="Wax_synthase"/>
</dbReference>
<dbReference type="PANTHER" id="PTHR31595:SF57">
    <property type="entry name" value="OS04G0481900 PROTEIN"/>
    <property type="match status" value="1"/>
</dbReference>
<keyword evidence="7 8" id="KW-0472">Membrane</keyword>
<evidence type="ECO:0000256" key="8">
    <source>
        <dbReference type="SAM" id="Phobius"/>
    </source>
</evidence>
<dbReference type="AlphaFoldDB" id="A0A0D7B3E6"/>
<evidence type="ECO:0000256" key="7">
    <source>
        <dbReference type="ARBA" id="ARBA00023136"/>
    </source>
</evidence>
<evidence type="ECO:0000259" key="9">
    <source>
        <dbReference type="Pfam" id="PF13813"/>
    </source>
</evidence>
<keyword evidence="11" id="KW-1185">Reference proteome</keyword>
<evidence type="ECO:0000256" key="5">
    <source>
        <dbReference type="ARBA" id="ARBA00022692"/>
    </source>
</evidence>
<evidence type="ECO:0000256" key="6">
    <source>
        <dbReference type="ARBA" id="ARBA00022989"/>
    </source>
</evidence>
<comment type="pathway">
    <text evidence="2">Secondary metabolite biosynthesis.</text>
</comment>
<accession>A0A0D7B3E6</accession>
<protein>
    <recommendedName>
        <fullName evidence="9">Wax synthase domain-containing protein</fullName>
    </recommendedName>
</protein>
<feature type="transmembrane region" description="Helical" evidence="8">
    <location>
        <begin position="33"/>
        <end position="59"/>
    </location>
</feature>
<evidence type="ECO:0000256" key="2">
    <source>
        <dbReference type="ARBA" id="ARBA00005179"/>
    </source>
</evidence>
<dbReference type="PANTHER" id="PTHR31595">
    <property type="entry name" value="LONG-CHAIN-ALCOHOL O-FATTY-ACYLTRANSFERASE 3-RELATED"/>
    <property type="match status" value="1"/>
</dbReference>
<dbReference type="GO" id="GO:0016020">
    <property type="term" value="C:membrane"/>
    <property type="evidence" value="ECO:0007669"/>
    <property type="project" value="UniProtKB-SubCell"/>
</dbReference>
<keyword evidence="6 8" id="KW-1133">Transmembrane helix</keyword>
<evidence type="ECO:0000313" key="10">
    <source>
        <dbReference type="EMBL" id="KIY65123.1"/>
    </source>
</evidence>
<reference evidence="10 11" key="1">
    <citation type="journal article" date="2015" name="Fungal Genet. Biol.">
        <title>Evolution of novel wood decay mechanisms in Agaricales revealed by the genome sequences of Fistulina hepatica and Cylindrobasidium torrendii.</title>
        <authorList>
            <person name="Floudas D."/>
            <person name="Held B.W."/>
            <person name="Riley R."/>
            <person name="Nagy L.G."/>
            <person name="Koehler G."/>
            <person name="Ransdell A.S."/>
            <person name="Younus H."/>
            <person name="Chow J."/>
            <person name="Chiniquy J."/>
            <person name="Lipzen A."/>
            <person name="Tritt A."/>
            <person name="Sun H."/>
            <person name="Haridas S."/>
            <person name="LaButti K."/>
            <person name="Ohm R.A."/>
            <person name="Kues U."/>
            <person name="Blanchette R.A."/>
            <person name="Grigoriev I.V."/>
            <person name="Minto R.E."/>
            <person name="Hibbett D.S."/>
        </authorList>
    </citation>
    <scope>NUCLEOTIDE SEQUENCE [LARGE SCALE GENOMIC DNA]</scope>
    <source>
        <strain evidence="10 11">FP15055 ss-10</strain>
    </source>
</reference>
<proteinExistence type="inferred from homology"/>
<evidence type="ECO:0000313" key="11">
    <source>
        <dbReference type="Proteomes" id="UP000054007"/>
    </source>
</evidence>
<dbReference type="Proteomes" id="UP000054007">
    <property type="component" value="Unassembled WGS sequence"/>
</dbReference>
<dbReference type="EMBL" id="KN880604">
    <property type="protein sequence ID" value="KIY65123.1"/>
    <property type="molecule type" value="Genomic_DNA"/>
</dbReference>
<dbReference type="OrthoDB" id="1077582at2759"/>
<keyword evidence="4" id="KW-0808">Transferase</keyword>
<comment type="similarity">
    <text evidence="3">Belongs to the wax synthase family.</text>
</comment>
<dbReference type="GO" id="GO:0006629">
    <property type="term" value="P:lipid metabolic process"/>
    <property type="evidence" value="ECO:0007669"/>
    <property type="project" value="InterPro"/>
</dbReference>
<evidence type="ECO:0000256" key="1">
    <source>
        <dbReference type="ARBA" id="ARBA00004141"/>
    </source>
</evidence>
<sequence>MTCQKGWFRSSTEPVQLTGTTFYTHFLPPVTLYYVQAILVTLPNTILARLALLPVGIFFSYRAAVHLNLSGGDTRMESKNAGITVLMGILTLRIFGWSFERAHLVRVGKQRNRARTTAEVLLDAAELCFNQRGIGWNWGRPPTNAYGPDLSRYTSSLQAAASFIKHAFVFEIAVYIHDAVFKSDNLLPQAARSIIAVLIFPLMTYAHGAAHYDMLHFFGVAILGQEGKEWPPLFNKPWRSTSLADFWGRRWQQHMRDSIARAGGHPLDALFGAPGYVLGTFLASGIWHDLGIWGASRSSGLCCTLTPFFVLNGIGVVAEGFVRRASGRRPGGVAGWIWTMGWLLTTYTCTFNFYCMQSYYHGAAQMQHLQLYKALGRVFR</sequence>
<dbReference type="STRING" id="1314674.A0A0D7B3E6"/>
<dbReference type="InterPro" id="IPR032805">
    <property type="entry name" value="Wax_synthase_dom"/>
</dbReference>
<dbReference type="Pfam" id="PF13813">
    <property type="entry name" value="MBOAT_2"/>
    <property type="match status" value="1"/>
</dbReference>
<feature type="transmembrane region" description="Helical" evidence="8">
    <location>
        <begin position="80"/>
        <end position="99"/>
    </location>
</feature>
<gene>
    <name evidence="10" type="ORF">CYLTODRAFT_400938</name>
</gene>
<keyword evidence="5 8" id="KW-0812">Transmembrane</keyword>
<dbReference type="GO" id="GO:0008374">
    <property type="term" value="F:O-acyltransferase activity"/>
    <property type="evidence" value="ECO:0007669"/>
    <property type="project" value="InterPro"/>
</dbReference>
<organism evidence="10 11">
    <name type="scientific">Cylindrobasidium torrendii FP15055 ss-10</name>
    <dbReference type="NCBI Taxonomy" id="1314674"/>
    <lineage>
        <taxon>Eukaryota</taxon>
        <taxon>Fungi</taxon>
        <taxon>Dikarya</taxon>
        <taxon>Basidiomycota</taxon>
        <taxon>Agaricomycotina</taxon>
        <taxon>Agaricomycetes</taxon>
        <taxon>Agaricomycetidae</taxon>
        <taxon>Agaricales</taxon>
        <taxon>Marasmiineae</taxon>
        <taxon>Physalacriaceae</taxon>
        <taxon>Cylindrobasidium</taxon>
    </lineage>
</organism>
<evidence type="ECO:0000256" key="4">
    <source>
        <dbReference type="ARBA" id="ARBA00022679"/>
    </source>
</evidence>
<evidence type="ECO:0000256" key="3">
    <source>
        <dbReference type="ARBA" id="ARBA00007282"/>
    </source>
</evidence>
<feature type="domain" description="Wax synthase" evidence="9">
    <location>
        <begin position="230"/>
        <end position="309"/>
    </location>
</feature>